<protein>
    <submittedName>
        <fullName evidence="3">Uncharacterized protein</fullName>
    </submittedName>
</protein>
<sequence>MALVSRKGKKPIDEEKAAEQDSKRPFDPKHLKDIALMTPKILSYGDSTDMPNSGSPSASRGGVLSSQHELPCSSSSRYTEPEQALFLLADDQPTVARSTPKGVTYDRAASNRWHERHDMRFCLYDRWVYETILGECIQILDDLENNLDAYIDQSGRRSILLIRLVACHDPAEVSISTIIADRSLPPSAIPFGREGKNQEVNLGKSRSEFAAMQVNATSFAFPVVQPIALRIWKSRRASAKSRNNAVPFPIDDWEPDEVVKCSFNDALEEAEPSALIVGRQKTGMLSSVYSPVSLHMQTNDTSGSIRTTYRSN</sequence>
<feature type="compositionally biased region" description="Polar residues" evidence="1">
    <location>
        <begin position="45"/>
        <end position="75"/>
    </location>
</feature>
<dbReference type="Proteomes" id="UP000046395">
    <property type="component" value="Unassembled WGS sequence"/>
</dbReference>
<accession>A0A5S6Q3T6</accession>
<keyword evidence="2" id="KW-1185">Reference proteome</keyword>
<evidence type="ECO:0000313" key="3">
    <source>
        <dbReference type="WBParaSite" id="TMUE_0000001896.1"/>
    </source>
</evidence>
<dbReference type="AlphaFoldDB" id="A0A5S6Q3T6"/>
<evidence type="ECO:0000313" key="2">
    <source>
        <dbReference type="Proteomes" id="UP000046395"/>
    </source>
</evidence>
<reference evidence="3" key="1">
    <citation type="submission" date="2019-12" db="UniProtKB">
        <authorList>
            <consortium name="WormBaseParasite"/>
        </authorList>
    </citation>
    <scope>IDENTIFICATION</scope>
</reference>
<feature type="region of interest" description="Disordered" evidence="1">
    <location>
        <begin position="1"/>
        <end position="75"/>
    </location>
</feature>
<feature type="compositionally biased region" description="Basic and acidic residues" evidence="1">
    <location>
        <begin position="10"/>
        <end position="33"/>
    </location>
</feature>
<dbReference type="WBParaSite" id="TMUE_0000001896.1">
    <property type="protein sequence ID" value="TMUE_0000001896.1"/>
    <property type="gene ID" value="WBGene00297762"/>
</dbReference>
<proteinExistence type="predicted"/>
<organism evidence="2 3">
    <name type="scientific">Trichuris muris</name>
    <name type="common">Mouse whipworm</name>
    <dbReference type="NCBI Taxonomy" id="70415"/>
    <lineage>
        <taxon>Eukaryota</taxon>
        <taxon>Metazoa</taxon>
        <taxon>Ecdysozoa</taxon>
        <taxon>Nematoda</taxon>
        <taxon>Enoplea</taxon>
        <taxon>Dorylaimia</taxon>
        <taxon>Trichinellida</taxon>
        <taxon>Trichuridae</taxon>
        <taxon>Trichuris</taxon>
    </lineage>
</organism>
<name>A0A5S6Q3T6_TRIMR</name>
<evidence type="ECO:0000256" key="1">
    <source>
        <dbReference type="SAM" id="MobiDB-lite"/>
    </source>
</evidence>